<organism evidence="1 2">
    <name type="scientific">Streptomyces kaniharaensis</name>
    <dbReference type="NCBI Taxonomy" id="212423"/>
    <lineage>
        <taxon>Bacteria</taxon>
        <taxon>Bacillati</taxon>
        <taxon>Actinomycetota</taxon>
        <taxon>Actinomycetes</taxon>
        <taxon>Kitasatosporales</taxon>
        <taxon>Streptomycetaceae</taxon>
        <taxon>Streptomyces</taxon>
    </lineage>
</organism>
<dbReference type="AlphaFoldDB" id="A0A6N7KSF6"/>
<gene>
    <name evidence="1" type="ORF">F7Q99_19345</name>
</gene>
<comment type="caution">
    <text evidence="1">The sequence shown here is derived from an EMBL/GenBank/DDBJ whole genome shotgun (WGS) entry which is preliminary data.</text>
</comment>
<dbReference type="EMBL" id="WBOF01000001">
    <property type="protein sequence ID" value="MQS14361.1"/>
    <property type="molecule type" value="Genomic_DNA"/>
</dbReference>
<dbReference type="Proteomes" id="UP000450000">
    <property type="component" value="Unassembled WGS sequence"/>
</dbReference>
<name>A0A6N7KSF6_9ACTN</name>
<evidence type="ECO:0000313" key="2">
    <source>
        <dbReference type="Proteomes" id="UP000450000"/>
    </source>
</evidence>
<dbReference type="OrthoDB" id="4541168at2"/>
<protein>
    <submittedName>
        <fullName evidence="1">Uncharacterized protein</fullName>
    </submittedName>
</protein>
<reference evidence="1 2" key="1">
    <citation type="submission" date="2019-09" db="EMBL/GenBank/DDBJ databases">
        <title>Genome Sequences of Streptomyces kaniharaensis ATCC 21070.</title>
        <authorList>
            <person name="Zhu W."/>
            <person name="De Crecy-Lagard V."/>
            <person name="Richards N.G."/>
        </authorList>
    </citation>
    <scope>NUCLEOTIDE SEQUENCE [LARGE SCALE GENOMIC DNA]</scope>
    <source>
        <strain evidence="1 2">SF-557</strain>
    </source>
</reference>
<keyword evidence="2" id="KW-1185">Reference proteome</keyword>
<evidence type="ECO:0000313" key="1">
    <source>
        <dbReference type="EMBL" id="MQS14361.1"/>
    </source>
</evidence>
<sequence>MTSLLAAIRANPAALDYLLWPGDFDLNHYQHVEEVVLASGQLLEPVAKDGGGGTFFFCGESELGEARPVLYADSEGGAALMALDLRELVRLLLTVPWWRDCPNLTEEESAEAAEEYLEDEPDLLADRDAAARALGLDLPTEAEALARLREVATGPGRDYVLLNAEEGCAYSPLI</sequence>
<accession>A0A6N7KSF6</accession>
<proteinExistence type="predicted"/>
<dbReference type="RefSeq" id="WP_153463091.1">
    <property type="nucleotide sequence ID" value="NZ_WBOF01000001.1"/>
</dbReference>